<proteinExistence type="predicted"/>
<dbReference type="SUPFAM" id="SSF90209">
    <property type="entry name" value="Ran binding protein zinc finger-like"/>
    <property type="match status" value="1"/>
</dbReference>
<dbReference type="eggNOG" id="ENOG502QYTB">
    <property type="taxonomic scope" value="Eukaryota"/>
</dbReference>
<accession>F0VC21</accession>
<reference evidence="7" key="2">
    <citation type="submission" date="2011-03" db="EMBL/GenBank/DDBJ databases">
        <title>Comparative genomics and transcriptomics of Neospora caninum and Toxoplasma gondii.</title>
        <authorList>
            <person name="Reid A.J."/>
            <person name="Sohal A."/>
            <person name="Harris D."/>
            <person name="Quail M."/>
            <person name="Sanders M."/>
            <person name="Berriman M."/>
            <person name="Wastling J.M."/>
            <person name="Pain A."/>
        </authorList>
    </citation>
    <scope>NUCLEOTIDE SEQUENCE</scope>
    <source>
        <strain evidence="7">Liverpool</strain>
    </source>
</reference>
<keyword evidence="9" id="KW-1185">Reference proteome</keyword>
<feature type="compositionally biased region" description="Low complexity" evidence="5">
    <location>
        <begin position="86"/>
        <end position="95"/>
    </location>
</feature>
<feature type="region of interest" description="Disordered" evidence="5">
    <location>
        <begin position="236"/>
        <end position="298"/>
    </location>
</feature>
<dbReference type="RefSeq" id="XP_003881188.1">
    <property type="nucleotide sequence ID" value="XM_003881139.1"/>
</dbReference>
<feature type="compositionally biased region" description="Basic and acidic residues" evidence="5">
    <location>
        <begin position="270"/>
        <end position="283"/>
    </location>
</feature>
<dbReference type="GO" id="GO:0008270">
    <property type="term" value="F:zinc ion binding"/>
    <property type="evidence" value="ECO:0007669"/>
    <property type="project" value="UniProtKB-KW"/>
</dbReference>
<keyword evidence="1" id="KW-0479">Metal-binding</keyword>
<gene>
    <name evidence="8" type="ORF">BN1204_042280</name>
    <name evidence="7" type="ORF">NCLIV_042280</name>
</gene>
<name>F0VC21_NEOCL</name>
<protein>
    <submittedName>
        <fullName evidence="7">Zinc-finger-Ran binding domain-containing protein, related</fullName>
        <ecNumber evidence="7">2.3.1.86</ecNumber>
    </submittedName>
</protein>
<reference evidence="9" key="3">
    <citation type="journal article" date="2012" name="PLoS Pathog.">
        <title>Comparative genomics of the apicomplexan parasites Toxoplasma gondii and Neospora caninum: Coccidia differing in host range and transmission strategy.</title>
        <authorList>
            <person name="Reid A.J."/>
            <person name="Vermont S.J."/>
            <person name="Cotton J.A."/>
            <person name="Harris D."/>
            <person name="Hill-Cawthorne G.A."/>
            <person name="Konen-Waisman S."/>
            <person name="Latham S.M."/>
            <person name="Mourier T."/>
            <person name="Norton R."/>
            <person name="Quail M.A."/>
            <person name="Sanders M."/>
            <person name="Shanmugam D."/>
            <person name="Sohal A."/>
            <person name="Wasmuth J.D."/>
            <person name="Brunk B."/>
            <person name="Grigg M.E."/>
            <person name="Howard J.C."/>
            <person name="Parkinson J."/>
            <person name="Roos D.S."/>
            <person name="Trees A.J."/>
            <person name="Berriman M."/>
            <person name="Pain A."/>
            <person name="Wastling J.M."/>
        </authorList>
    </citation>
    <scope>NUCLEOTIDE SEQUENCE [LARGE SCALE GENOMIC DNA]</scope>
    <source>
        <strain evidence="9">Liverpool</strain>
    </source>
</reference>
<evidence type="ECO:0000256" key="4">
    <source>
        <dbReference type="PROSITE-ProRule" id="PRU00322"/>
    </source>
</evidence>
<dbReference type="PROSITE" id="PS50199">
    <property type="entry name" value="ZF_RANBP2_2"/>
    <property type="match status" value="1"/>
</dbReference>
<keyword evidence="7" id="KW-0012">Acyltransferase</keyword>
<evidence type="ECO:0000313" key="7">
    <source>
        <dbReference type="EMBL" id="CBZ51155.1"/>
    </source>
</evidence>
<organism evidence="7 9">
    <name type="scientific">Neospora caninum (strain Liverpool)</name>
    <dbReference type="NCBI Taxonomy" id="572307"/>
    <lineage>
        <taxon>Eukaryota</taxon>
        <taxon>Sar</taxon>
        <taxon>Alveolata</taxon>
        <taxon>Apicomplexa</taxon>
        <taxon>Conoidasida</taxon>
        <taxon>Coccidia</taxon>
        <taxon>Eucoccidiorida</taxon>
        <taxon>Eimeriorina</taxon>
        <taxon>Sarcocystidae</taxon>
        <taxon>Neospora</taxon>
    </lineage>
</organism>
<evidence type="ECO:0000313" key="8">
    <source>
        <dbReference type="EMBL" id="CEL68466.1"/>
    </source>
</evidence>
<dbReference type="AlphaFoldDB" id="F0VC21"/>
<dbReference type="Proteomes" id="UP000007494">
    <property type="component" value="Chromosome IX"/>
</dbReference>
<evidence type="ECO:0000256" key="5">
    <source>
        <dbReference type="SAM" id="MobiDB-lite"/>
    </source>
</evidence>
<reference evidence="8" key="4">
    <citation type="journal article" date="2015" name="PLoS ONE">
        <title>Comprehensive Evaluation of Toxoplasma gondii VEG and Neospora caninum LIV Genomes with Tachyzoite Stage Transcriptome and Proteome Defines Novel Transcript Features.</title>
        <authorList>
            <person name="Ramaprasad A."/>
            <person name="Mourier T."/>
            <person name="Naeem R."/>
            <person name="Malas T.B."/>
            <person name="Moussa E."/>
            <person name="Panigrahi A."/>
            <person name="Vermont S.J."/>
            <person name="Otto T.D."/>
            <person name="Wastling J."/>
            <person name="Pain A."/>
        </authorList>
    </citation>
    <scope>NUCLEOTIDE SEQUENCE</scope>
    <source>
        <strain evidence="8">Liverpool</strain>
    </source>
</reference>
<dbReference type="OrthoDB" id="1878647at2759"/>
<dbReference type="GO" id="GO:0004321">
    <property type="term" value="F:fatty-acyl-CoA synthase activity"/>
    <property type="evidence" value="ECO:0007669"/>
    <property type="project" value="UniProtKB-EC"/>
</dbReference>
<keyword evidence="2 4" id="KW-0863">Zinc-finger</keyword>
<dbReference type="InParanoid" id="F0VC21"/>
<dbReference type="VEuPathDB" id="ToxoDB:NCLIV_042280"/>
<dbReference type="InterPro" id="IPR001876">
    <property type="entry name" value="Znf_RanBP2"/>
</dbReference>
<reference evidence="7" key="1">
    <citation type="submission" date="2011-02" db="EMBL/GenBank/DDBJ databases">
        <authorList>
            <person name="Aslett M."/>
        </authorList>
    </citation>
    <scope>NUCLEOTIDE SEQUENCE</scope>
    <source>
        <strain evidence="7">Liverpool</strain>
    </source>
</reference>
<dbReference type="EMBL" id="FR823385">
    <property type="protein sequence ID" value="CBZ51155.1"/>
    <property type="molecule type" value="Genomic_DNA"/>
</dbReference>
<keyword evidence="7" id="KW-0808">Transferase</keyword>
<evidence type="ECO:0000256" key="3">
    <source>
        <dbReference type="ARBA" id="ARBA00022833"/>
    </source>
</evidence>
<dbReference type="EMBL" id="LN714484">
    <property type="protein sequence ID" value="CEL68466.1"/>
    <property type="molecule type" value="Genomic_DNA"/>
</dbReference>
<sequence length="347" mass="37047">MESIVSEVAQKTVLILVDEFISQGDESPLDRTVEILQVALLSCEAKKTAAQRLGNCPSAAGASGGTGSVPDGLLVDGITRTRETRASCASRSSSAGQAEGSTRRNQGQVLGGGVHFAAPRVLVPPENLKNPSSFLKIYGDPLCFAGSRNLVAGCRGNWKCTSCGTVNFPRRFRCKQCDKERDEEGHRIVLEYAKTVYQQYLAAGVWPVSRGDSSEAPPPVTLYASPRACRRLKNMGAGESHKWRWKRRGGGKDQNGGNDAAASGTVGRNSRSETSHAHYREGATEAAGDASSRPASQGEVSLMVGASPNVKFNLMKQVGVPALHGNPLLEISIESFQVWYAADREAP</sequence>
<dbReference type="Gene3D" id="4.10.1060.10">
    <property type="entry name" value="Zinc finger, RanBP2-type"/>
    <property type="match status" value="1"/>
</dbReference>
<dbReference type="PROSITE" id="PS01358">
    <property type="entry name" value="ZF_RANBP2_1"/>
    <property type="match status" value="1"/>
</dbReference>
<evidence type="ECO:0000256" key="2">
    <source>
        <dbReference type="ARBA" id="ARBA00022771"/>
    </source>
</evidence>
<evidence type="ECO:0000313" key="9">
    <source>
        <dbReference type="Proteomes" id="UP000007494"/>
    </source>
</evidence>
<dbReference type="SMART" id="SM00547">
    <property type="entry name" value="ZnF_RBZ"/>
    <property type="match status" value="1"/>
</dbReference>
<dbReference type="EC" id="2.3.1.86" evidence="7"/>
<evidence type="ECO:0000259" key="6">
    <source>
        <dbReference type="PROSITE" id="PS50199"/>
    </source>
</evidence>
<dbReference type="InterPro" id="IPR036443">
    <property type="entry name" value="Znf_RanBP2_sf"/>
</dbReference>
<dbReference type="GeneID" id="13440140"/>
<feature type="domain" description="RanBP2-type" evidence="6">
    <location>
        <begin position="154"/>
        <end position="183"/>
    </location>
</feature>
<evidence type="ECO:0000256" key="1">
    <source>
        <dbReference type="ARBA" id="ARBA00022723"/>
    </source>
</evidence>
<keyword evidence="3" id="KW-0862">Zinc</keyword>
<feature type="region of interest" description="Disordered" evidence="5">
    <location>
        <begin position="84"/>
        <end position="105"/>
    </location>
</feature>